<sequence length="112" mass="12702">MKPPCRGDIGHEATEADERRVTVESRSESDHRFILSSADTPVYRKQTCRGAARGHARSPLASLIIICNERVCLHTDAYLWVSEENDNDPTPRFPLVTEKSFLLLPPRRSDKI</sequence>
<comment type="caution">
    <text evidence="2">The sequence shown here is derived from an EMBL/GenBank/DDBJ whole genome shotgun (WGS) entry which is preliminary data.</text>
</comment>
<dbReference type="EMBL" id="VEVO01000014">
    <property type="protein sequence ID" value="KAF0031851.1"/>
    <property type="molecule type" value="Genomic_DNA"/>
</dbReference>
<organism evidence="2 3">
    <name type="scientific">Scophthalmus maximus</name>
    <name type="common">Turbot</name>
    <name type="synonym">Psetta maxima</name>
    <dbReference type="NCBI Taxonomy" id="52904"/>
    <lineage>
        <taxon>Eukaryota</taxon>
        <taxon>Metazoa</taxon>
        <taxon>Chordata</taxon>
        <taxon>Craniata</taxon>
        <taxon>Vertebrata</taxon>
        <taxon>Euteleostomi</taxon>
        <taxon>Actinopterygii</taxon>
        <taxon>Neopterygii</taxon>
        <taxon>Teleostei</taxon>
        <taxon>Neoteleostei</taxon>
        <taxon>Acanthomorphata</taxon>
        <taxon>Carangaria</taxon>
        <taxon>Pleuronectiformes</taxon>
        <taxon>Pleuronectoidei</taxon>
        <taxon>Scophthalmidae</taxon>
        <taxon>Scophthalmus</taxon>
    </lineage>
</organism>
<feature type="region of interest" description="Disordered" evidence="1">
    <location>
        <begin position="1"/>
        <end position="30"/>
    </location>
</feature>
<proteinExistence type="predicted"/>
<feature type="compositionally biased region" description="Basic and acidic residues" evidence="1">
    <location>
        <begin position="8"/>
        <end position="30"/>
    </location>
</feature>
<dbReference type="Proteomes" id="UP000438429">
    <property type="component" value="Unassembled WGS sequence"/>
</dbReference>
<accession>A0A6A4SL33</accession>
<dbReference type="AlphaFoldDB" id="A0A6A4SL33"/>
<reference evidence="2 3" key="1">
    <citation type="submission" date="2019-06" db="EMBL/GenBank/DDBJ databases">
        <title>Draft genomes of female and male turbot (Scophthalmus maximus).</title>
        <authorList>
            <person name="Xu H."/>
            <person name="Xu X.-W."/>
            <person name="Shao C."/>
            <person name="Chen S."/>
        </authorList>
    </citation>
    <scope>NUCLEOTIDE SEQUENCE [LARGE SCALE GENOMIC DNA]</scope>
    <source>
        <strain evidence="2">Ysfricsl-2016a</strain>
        <tissue evidence="2">Blood</tissue>
    </source>
</reference>
<evidence type="ECO:0000256" key="1">
    <source>
        <dbReference type="SAM" id="MobiDB-lite"/>
    </source>
</evidence>
<evidence type="ECO:0000313" key="2">
    <source>
        <dbReference type="EMBL" id="KAF0031851.1"/>
    </source>
</evidence>
<name>A0A6A4SL33_SCOMX</name>
<gene>
    <name evidence="2" type="ORF">F2P81_016406</name>
</gene>
<protein>
    <submittedName>
        <fullName evidence="2">Uncharacterized protein</fullName>
    </submittedName>
</protein>
<evidence type="ECO:0000313" key="3">
    <source>
        <dbReference type="Proteomes" id="UP000438429"/>
    </source>
</evidence>